<comment type="caution">
    <text evidence="1">The sequence shown here is derived from an EMBL/GenBank/DDBJ whole genome shotgun (WGS) entry which is preliminary data.</text>
</comment>
<name>A0A8T0DKV7_9TREM</name>
<accession>A0A8T0DKV7</accession>
<dbReference type="Proteomes" id="UP000699462">
    <property type="component" value="Unassembled WGS sequence"/>
</dbReference>
<dbReference type="AlphaFoldDB" id="A0A8T0DKV7"/>
<gene>
    <name evidence="1" type="ORF">P879_08588</name>
</gene>
<dbReference type="EMBL" id="JTDF01003940">
    <property type="protein sequence ID" value="KAF8567361.1"/>
    <property type="molecule type" value="Genomic_DNA"/>
</dbReference>
<keyword evidence="2" id="KW-1185">Reference proteome</keyword>
<evidence type="ECO:0000313" key="2">
    <source>
        <dbReference type="Proteomes" id="UP000699462"/>
    </source>
</evidence>
<sequence length="84" mass="9343">MADAEWARPDEPSKCTYQPDIPLYRSPHFHQPLGEGRPLIASSCLDLIGHSPLVRLNRIPQSEGVECEWQSASSSTLGEVLKIE</sequence>
<reference evidence="1 2" key="1">
    <citation type="submission" date="2019-07" db="EMBL/GenBank/DDBJ databases">
        <title>Annotation for the trematode Paragonimus westermani.</title>
        <authorList>
            <person name="Choi Y.-J."/>
        </authorList>
    </citation>
    <scope>NUCLEOTIDE SEQUENCE [LARGE SCALE GENOMIC DNA]</scope>
    <source>
        <strain evidence="1">180907_Pwestermani</strain>
    </source>
</reference>
<organism evidence="1 2">
    <name type="scientific">Paragonimus westermani</name>
    <dbReference type="NCBI Taxonomy" id="34504"/>
    <lineage>
        <taxon>Eukaryota</taxon>
        <taxon>Metazoa</taxon>
        <taxon>Spiralia</taxon>
        <taxon>Lophotrochozoa</taxon>
        <taxon>Platyhelminthes</taxon>
        <taxon>Trematoda</taxon>
        <taxon>Digenea</taxon>
        <taxon>Plagiorchiida</taxon>
        <taxon>Troglotremata</taxon>
        <taxon>Troglotrematidae</taxon>
        <taxon>Paragonimus</taxon>
    </lineage>
</organism>
<evidence type="ECO:0000313" key="1">
    <source>
        <dbReference type="EMBL" id="KAF8567361.1"/>
    </source>
</evidence>
<protein>
    <submittedName>
        <fullName evidence="1">Uncharacterized protein</fullName>
    </submittedName>
</protein>
<dbReference type="OrthoDB" id="6274963at2759"/>
<proteinExistence type="predicted"/>